<dbReference type="Pfam" id="PF10950">
    <property type="entry name" value="Organ_specific"/>
    <property type="match status" value="1"/>
</dbReference>
<reference evidence="2" key="1">
    <citation type="journal article" date="2019" name="Toxins">
        <title>Detection of Abrin-Like and Prepropulchellin-Like Toxin Genes and Transcripts Using Whole Genome Sequencing and Full-Length Transcript Sequencing of Abrus precatorius.</title>
        <authorList>
            <person name="Hovde B.T."/>
            <person name="Daligault H.E."/>
            <person name="Hanschen E.R."/>
            <person name="Kunde Y.A."/>
            <person name="Johnson M.B."/>
            <person name="Starkenburg S.R."/>
            <person name="Johnson S.L."/>
        </authorList>
    </citation>
    <scope>NUCLEOTIDE SEQUENCE [LARGE SCALE GENOMIC DNA]</scope>
</reference>
<dbReference type="OrthoDB" id="1734141at2759"/>
<keyword evidence="1" id="KW-0732">Signal</keyword>
<protein>
    <submittedName>
        <fullName evidence="3">Uncharacterized protein LOC113865912</fullName>
    </submittedName>
</protein>
<dbReference type="RefSeq" id="XP_027356517.1">
    <property type="nucleotide sequence ID" value="XM_027500716.1"/>
</dbReference>
<dbReference type="GeneID" id="113865912"/>
<dbReference type="InterPro" id="IPR024489">
    <property type="entry name" value="Organ_specific_prot"/>
</dbReference>
<dbReference type="PANTHER" id="PTHR33731:SF17">
    <property type="entry name" value="ORGAN-SPECIFIC PROTEIN P4-LIKE"/>
    <property type="match status" value="1"/>
</dbReference>
<gene>
    <name evidence="3" type="primary">LOC113865912</name>
</gene>
<evidence type="ECO:0000313" key="2">
    <source>
        <dbReference type="Proteomes" id="UP000694853"/>
    </source>
</evidence>
<evidence type="ECO:0000313" key="3">
    <source>
        <dbReference type="RefSeq" id="XP_027356517.1"/>
    </source>
</evidence>
<organism evidence="2 3">
    <name type="scientific">Abrus precatorius</name>
    <name type="common">Indian licorice</name>
    <name type="synonym">Glycine abrus</name>
    <dbReference type="NCBI Taxonomy" id="3816"/>
    <lineage>
        <taxon>Eukaryota</taxon>
        <taxon>Viridiplantae</taxon>
        <taxon>Streptophyta</taxon>
        <taxon>Embryophyta</taxon>
        <taxon>Tracheophyta</taxon>
        <taxon>Spermatophyta</taxon>
        <taxon>Magnoliopsida</taxon>
        <taxon>eudicotyledons</taxon>
        <taxon>Gunneridae</taxon>
        <taxon>Pentapetalae</taxon>
        <taxon>rosids</taxon>
        <taxon>fabids</taxon>
        <taxon>Fabales</taxon>
        <taxon>Fabaceae</taxon>
        <taxon>Papilionoideae</taxon>
        <taxon>50 kb inversion clade</taxon>
        <taxon>NPAAA clade</taxon>
        <taxon>indigoferoid/millettioid clade</taxon>
        <taxon>Abreae</taxon>
        <taxon>Abrus</taxon>
    </lineage>
</organism>
<proteinExistence type="predicted"/>
<reference evidence="3" key="2">
    <citation type="submission" date="2025-08" db="UniProtKB">
        <authorList>
            <consortium name="RefSeq"/>
        </authorList>
    </citation>
    <scope>IDENTIFICATION</scope>
    <source>
        <tissue evidence="3">Young leaves</tissue>
    </source>
</reference>
<dbReference type="AlphaFoldDB" id="A0A8B8LKL7"/>
<name>A0A8B8LKL7_ABRPR</name>
<dbReference type="PANTHER" id="PTHR33731">
    <property type="entry name" value="PROTEIN, PUTATIVE-RELATED"/>
    <property type="match status" value="1"/>
</dbReference>
<feature type="chain" id="PRO_5034732740" evidence="1">
    <location>
        <begin position="23"/>
        <end position="92"/>
    </location>
</feature>
<dbReference type="Proteomes" id="UP000694853">
    <property type="component" value="Unplaced"/>
</dbReference>
<accession>A0A8B8LKL7</accession>
<dbReference type="KEGG" id="aprc:113865912"/>
<keyword evidence="2" id="KW-1185">Reference proteome</keyword>
<evidence type="ECO:0000256" key="1">
    <source>
        <dbReference type="SAM" id="SignalP"/>
    </source>
</evidence>
<sequence>MKSNFAVFIVFSLLLVANFSCARKDLGGYWDNTMKGQPMPQAIKDLIGDPQASYAGKDRFIRDFDVKPNVILYHTHVVPMKEKHKPLAKNQV</sequence>
<feature type="signal peptide" evidence="1">
    <location>
        <begin position="1"/>
        <end position="22"/>
    </location>
</feature>